<evidence type="ECO:0000256" key="11">
    <source>
        <dbReference type="ARBA" id="ARBA00023004"/>
    </source>
</evidence>
<dbReference type="PANTHER" id="PTHR24421:SF62">
    <property type="entry name" value="SENSORY TRANSDUCTION HISTIDINE KINASE"/>
    <property type="match status" value="1"/>
</dbReference>
<evidence type="ECO:0000256" key="4">
    <source>
        <dbReference type="ARBA" id="ARBA00012438"/>
    </source>
</evidence>
<keyword evidence="12" id="KW-0902">Two-component regulatory system</keyword>
<comment type="catalytic activity">
    <reaction evidence="1">
        <text>ATP + protein L-histidine = ADP + protein N-phospho-L-histidine.</text>
        <dbReference type="EC" id="2.7.13.3"/>
    </reaction>
</comment>
<evidence type="ECO:0000256" key="13">
    <source>
        <dbReference type="ARBA" id="ARBA00023014"/>
    </source>
</evidence>
<keyword evidence="6" id="KW-0004">4Fe-4S</keyword>
<dbReference type="Pfam" id="PF02518">
    <property type="entry name" value="HATPase_c"/>
    <property type="match status" value="1"/>
</dbReference>
<comment type="cofactor">
    <cofactor evidence="2">
        <name>[4Fe-4S] cluster</name>
        <dbReference type="ChEBI" id="CHEBI:49883"/>
    </cofactor>
</comment>
<feature type="transmembrane region" description="Helical" evidence="17">
    <location>
        <begin position="61"/>
        <end position="79"/>
    </location>
</feature>
<dbReference type="AlphaFoldDB" id="A0A1G8SMF8"/>
<dbReference type="PANTHER" id="PTHR24421">
    <property type="entry name" value="NITRATE/NITRITE SENSOR PROTEIN NARX-RELATED"/>
    <property type="match status" value="1"/>
</dbReference>
<dbReference type="PROSITE" id="PS50109">
    <property type="entry name" value="HIS_KIN"/>
    <property type="match status" value="1"/>
</dbReference>
<evidence type="ECO:0000256" key="15">
    <source>
        <dbReference type="ARBA" id="ARBA00030800"/>
    </source>
</evidence>
<sequence length="413" mass="43430">MNYAESGRSAAERSGILGGMTTAEARPERERQLNFAVHCGFAVLITASLIRYVLRHGPGENTMVLVLAGLLCGLYVTAVRSQGPSRTVATWVLVAVWTALVILAPSFAWCAFAVFFVCRSGVPARQAAAATAITALGTAAGLFKLSDFTDIAALLGPLAAALVLTLVYERLETALARQAALNGELREAQAQAVAAERAAGTMAERERVAREIHDTVTQGLASTVLLLEAADRREGLSAEVRQAAEQLRLNLAETRGLVHDLATADAPEEPLETALATAVRKHVAGMRVAVVGQPRDLPADVRHALLRIAQSAAANVQQHARAQTASLTLGFLPDSVTLDIYDDGLGFAPDATTAHTREGGYGLRAMRQRVEQLGGTFAVESAPGEGTVIGVEIPLHRPGNPEHPAPGAEGGQP</sequence>
<dbReference type="Pfam" id="PF07730">
    <property type="entry name" value="HisKA_3"/>
    <property type="match status" value="1"/>
</dbReference>
<evidence type="ECO:0000256" key="8">
    <source>
        <dbReference type="ARBA" id="ARBA00022679"/>
    </source>
</evidence>
<dbReference type="SUPFAM" id="SSF55874">
    <property type="entry name" value="ATPase domain of HSP90 chaperone/DNA topoisomerase II/histidine kinase"/>
    <property type="match status" value="1"/>
</dbReference>
<dbReference type="InterPro" id="IPR036890">
    <property type="entry name" value="HATPase_C_sf"/>
</dbReference>
<feature type="coiled-coil region" evidence="16">
    <location>
        <begin position="171"/>
        <end position="198"/>
    </location>
</feature>
<dbReference type="PRINTS" id="PR00344">
    <property type="entry name" value="BCTRLSENSOR"/>
</dbReference>
<dbReference type="InterPro" id="IPR004358">
    <property type="entry name" value="Sig_transdc_His_kin-like_C"/>
</dbReference>
<organism evidence="19 20">
    <name type="scientific">Arthrobacter cupressi</name>
    <dbReference type="NCBI Taxonomy" id="1045773"/>
    <lineage>
        <taxon>Bacteria</taxon>
        <taxon>Bacillati</taxon>
        <taxon>Actinomycetota</taxon>
        <taxon>Actinomycetes</taxon>
        <taxon>Micrococcales</taxon>
        <taxon>Micrococcaceae</taxon>
        <taxon>Arthrobacter</taxon>
    </lineage>
</organism>
<accession>A0A1G8SMF8</accession>
<evidence type="ECO:0000256" key="9">
    <source>
        <dbReference type="ARBA" id="ARBA00022723"/>
    </source>
</evidence>
<keyword evidence="16" id="KW-0175">Coiled coil</keyword>
<evidence type="ECO:0000256" key="17">
    <source>
        <dbReference type="SAM" id="Phobius"/>
    </source>
</evidence>
<evidence type="ECO:0000256" key="7">
    <source>
        <dbReference type="ARBA" id="ARBA00022490"/>
    </source>
</evidence>
<keyword evidence="17" id="KW-0812">Transmembrane</keyword>
<dbReference type="EMBL" id="FNEI01000009">
    <property type="protein sequence ID" value="SDJ30343.1"/>
    <property type="molecule type" value="Genomic_DNA"/>
</dbReference>
<dbReference type="Gene3D" id="1.20.5.1930">
    <property type="match status" value="1"/>
</dbReference>
<keyword evidence="10 19" id="KW-0418">Kinase</keyword>
<dbReference type="InterPro" id="IPR003594">
    <property type="entry name" value="HATPase_dom"/>
</dbReference>
<keyword evidence="8" id="KW-0808">Transferase</keyword>
<feature type="transmembrane region" description="Helical" evidence="17">
    <location>
        <begin position="151"/>
        <end position="168"/>
    </location>
</feature>
<dbReference type="PIRSF" id="PIRSF037434">
    <property type="entry name" value="STHK_ChrS"/>
    <property type="match status" value="1"/>
</dbReference>
<dbReference type="SMART" id="SM00387">
    <property type="entry name" value="HATPase_c"/>
    <property type="match status" value="1"/>
</dbReference>
<dbReference type="InterPro" id="IPR011712">
    <property type="entry name" value="Sig_transdc_His_kin_sub3_dim/P"/>
</dbReference>
<dbReference type="CDD" id="cd16917">
    <property type="entry name" value="HATPase_UhpB-NarQ-NarX-like"/>
    <property type="match status" value="1"/>
</dbReference>
<dbReference type="OrthoDB" id="144293at2"/>
<evidence type="ECO:0000256" key="2">
    <source>
        <dbReference type="ARBA" id="ARBA00001966"/>
    </source>
</evidence>
<feature type="transmembrane region" description="Helical" evidence="17">
    <location>
        <begin position="91"/>
        <end position="115"/>
    </location>
</feature>
<dbReference type="InterPro" id="IPR050482">
    <property type="entry name" value="Sensor_HK_TwoCompSys"/>
</dbReference>
<evidence type="ECO:0000256" key="5">
    <source>
        <dbReference type="ARBA" id="ARBA00017322"/>
    </source>
</evidence>
<evidence type="ECO:0000256" key="16">
    <source>
        <dbReference type="SAM" id="Coils"/>
    </source>
</evidence>
<dbReference type="GO" id="GO:0051539">
    <property type="term" value="F:4 iron, 4 sulfur cluster binding"/>
    <property type="evidence" value="ECO:0007669"/>
    <property type="project" value="UniProtKB-KW"/>
</dbReference>
<reference evidence="20" key="1">
    <citation type="submission" date="2016-10" db="EMBL/GenBank/DDBJ databases">
        <authorList>
            <person name="Varghese N."/>
            <person name="Submissions S."/>
        </authorList>
    </citation>
    <scope>NUCLEOTIDE SEQUENCE [LARGE SCALE GENOMIC DNA]</scope>
    <source>
        <strain evidence="20">CGMCC 1.10783</strain>
    </source>
</reference>
<dbReference type="Proteomes" id="UP000182130">
    <property type="component" value="Unassembled WGS sequence"/>
</dbReference>
<keyword evidence="17" id="KW-1133">Transmembrane helix</keyword>
<evidence type="ECO:0000259" key="18">
    <source>
        <dbReference type="PROSITE" id="PS50109"/>
    </source>
</evidence>
<evidence type="ECO:0000256" key="12">
    <source>
        <dbReference type="ARBA" id="ARBA00023012"/>
    </source>
</evidence>
<evidence type="ECO:0000256" key="3">
    <source>
        <dbReference type="ARBA" id="ARBA00004496"/>
    </source>
</evidence>
<dbReference type="Gene3D" id="3.30.565.10">
    <property type="entry name" value="Histidine kinase-like ATPase, C-terminal domain"/>
    <property type="match status" value="1"/>
</dbReference>
<dbReference type="STRING" id="1045773.SAMN05216555_10966"/>
<keyword evidence="20" id="KW-1185">Reference proteome</keyword>
<gene>
    <name evidence="19" type="ORF">SAMN05216555_10966</name>
</gene>
<dbReference type="GO" id="GO:0046983">
    <property type="term" value="F:protein dimerization activity"/>
    <property type="evidence" value="ECO:0007669"/>
    <property type="project" value="InterPro"/>
</dbReference>
<evidence type="ECO:0000313" key="20">
    <source>
        <dbReference type="Proteomes" id="UP000182130"/>
    </source>
</evidence>
<evidence type="ECO:0000256" key="14">
    <source>
        <dbReference type="ARBA" id="ARBA00024827"/>
    </source>
</evidence>
<name>A0A1G8SMF8_9MICC</name>
<evidence type="ECO:0000313" key="19">
    <source>
        <dbReference type="EMBL" id="SDJ30343.1"/>
    </source>
</evidence>
<dbReference type="GO" id="GO:0046872">
    <property type="term" value="F:metal ion binding"/>
    <property type="evidence" value="ECO:0007669"/>
    <property type="project" value="UniProtKB-KW"/>
</dbReference>
<keyword evidence="11" id="KW-0408">Iron</keyword>
<comment type="subcellular location">
    <subcellularLocation>
        <location evidence="3">Cytoplasm</location>
    </subcellularLocation>
</comment>
<protein>
    <recommendedName>
        <fullName evidence="5">Oxygen sensor histidine kinase NreB</fullName>
        <ecNumber evidence="4">2.7.13.3</ecNumber>
    </recommendedName>
    <alternativeName>
        <fullName evidence="15">Nitrogen regulation protein B</fullName>
    </alternativeName>
</protein>
<proteinExistence type="predicted"/>
<evidence type="ECO:0000256" key="1">
    <source>
        <dbReference type="ARBA" id="ARBA00000085"/>
    </source>
</evidence>
<comment type="function">
    <text evidence="14">Member of the two-component regulatory system NreB/NreC involved in the control of dissimilatory nitrate/nitrite reduction in response to oxygen. NreB functions as a direct oxygen sensor histidine kinase which is autophosphorylated, in the absence of oxygen, probably at the conserved histidine residue, and transfers its phosphate group probably to a conserved aspartate residue of NreC. NreB/NreC activates the expression of the nitrate (narGHJI) and nitrite (nir) reductase operons, as well as the putative nitrate transporter gene narT.</text>
</comment>
<keyword evidence="13" id="KW-0411">Iron-sulfur</keyword>
<dbReference type="InterPro" id="IPR017205">
    <property type="entry name" value="Sig_transdc_His_kinase_ChrS"/>
</dbReference>
<keyword evidence="7" id="KW-0963">Cytoplasm</keyword>
<dbReference type="GO" id="GO:0016020">
    <property type="term" value="C:membrane"/>
    <property type="evidence" value="ECO:0007669"/>
    <property type="project" value="InterPro"/>
</dbReference>
<feature type="transmembrane region" description="Helical" evidence="17">
    <location>
        <begin position="35"/>
        <end position="54"/>
    </location>
</feature>
<keyword evidence="17" id="KW-0472">Membrane</keyword>
<dbReference type="EC" id="2.7.13.3" evidence="4"/>
<evidence type="ECO:0000256" key="6">
    <source>
        <dbReference type="ARBA" id="ARBA00022485"/>
    </source>
</evidence>
<dbReference type="GO" id="GO:0005737">
    <property type="term" value="C:cytoplasm"/>
    <property type="evidence" value="ECO:0007669"/>
    <property type="project" value="UniProtKB-SubCell"/>
</dbReference>
<evidence type="ECO:0000256" key="10">
    <source>
        <dbReference type="ARBA" id="ARBA00022777"/>
    </source>
</evidence>
<dbReference type="InterPro" id="IPR005467">
    <property type="entry name" value="His_kinase_dom"/>
</dbReference>
<feature type="domain" description="Histidine kinase" evidence="18">
    <location>
        <begin position="305"/>
        <end position="397"/>
    </location>
</feature>
<dbReference type="GO" id="GO:0000155">
    <property type="term" value="F:phosphorelay sensor kinase activity"/>
    <property type="evidence" value="ECO:0007669"/>
    <property type="project" value="InterPro"/>
</dbReference>
<keyword evidence="9" id="KW-0479">Metal-binding</keyword>